<dbReference type="InterPro" id="IPR017972">
    <property type="entry name" value="Cyt_P450_CS"/>
</dbReference>
<dbReference type="PRINTS" id="PR00359">
    <property type="entry name" value="BP450"/>
</dbReference>
<dbReference type="PANTHER" id="PTHR46696:SF6">
    <property type="entry name" value="P450, PUTATIVE (EUROFUNG)-RELATED"/>
    <property type="match status" value="1"/>
</dbReference>
<dbReference type="PANTHER" id="PTHR46696">
    <property type="entry name" value="P450, PUTATIVE (EUROFUNG)-RELATED"/>
    <property type="match status" value="1"/>
</dbReference>
<dbReference type="CDD" id="cd11035">
    <property type="entry name" value="P450cam-like"/>
    <property type="match status" value="1"/>
</dbReference>
<reference evidence="5" key="1">
    <citation type="journal article" date="2019" name="Int. J. Syst. Evol. Microbiol.">
        <title>The Global Catalogue of Microorganisms (GCM) 10K type strain sequencing project: providing services to taxonomists for standard genome sequencing and annotation.</title>
        <authorList>
            <consortium name="The Broad Institute Genomics Platform"/>
            <consortium name="The Broad Institute Genome Sequencing Center for Infectious Disease"/>
            <person name="Wu L."/>
            <person name="Ma J."/>
        </authorList>
    </citation>
    <scope>NUCLEOTIDE SEQUENCE [LARGE SCALE GENOMIC DNA]</scope>
    <source>
        <strain evidence="5">JCM 9371</strain>
    </source>
</reference>
<dbReference type="Pfam" id="PF00067">
    <property type="entry name" value="p450"/>
    <property type="match status" value="1"/>
</dbReference>
<keyword evidence="2" id="KW-0560">Oxidoreductase</keyword>
<evidence type="ECO:0000256" key="1">
    <source>
        <dbReference type="ARBA" id="ARBA00010617"/>
    </source>
</evidence>
<dbReference type="RefSeq" id="WP_131760666.1">
    <property type="nucleotide sequence ID" value="NZ_CAACUY010000125.1"/>
</dbReference>
<dbReference type="InterPro" id="IPR001128">
    <property type="entry name" value="Cyt_P450"/>
</dbReference>
<proteinExistence type="inferred from homology"/>
<dbReference type="Proteomes" id="UP001597063">
    <property type="component" value="Unassembled WGS sequence"/>
</dbReference>
<keyword evidence="2" id="KW-0503">Monooxygenase</keyword>
<dbReference type="InterPro" id="IPR036396">
    <property type="entry name" value="Cyt_P450_sf"/>
</dbReference>
<comment type="caution">
    <text evidence="4">The sequence shown here is derived from an EMBL/GenBank/DDBJ whole genome shotgun (WGS) entry which is preliminary data.</text>
</comment>
<organism evidence="4 5">
    <name type="scientific">Actinomadura fibrosa</name>
    <dbReference type="NCBI Taxonomy" id="111802"/>
    <lineage>
        <taxon>Bacteria</taxon>
        <taxon>Bacillati</taxon>
        <taxon>Actinomycetota</taxon>
        <taxon>Actinomycetes</taxon>
        <taxon>Streptosporangiales</taxon>
        <taxon>Thermomonosporaceae</taxon>
        <taxon>Actinomadura</taxon>
    </lineage>
</organism>
<evidence type="ECO:0000313" key="4">
    <source>
        <dbReference type="EMBL" id="MFD0684505.1"/>
    </source>
</evidence>
<feature type="region of interest" description="Disordered" evidence="3">
    <location>
        <begin position="1"/>
        <end position="20"/>
    </location>
</feature>
<keyword evidence="2" id="KW-0479">Metal-binding</keyword>
<evidence type="ECO:0000313" key="5">
    <source>
        <dbReference type="Proteomes" id="UP001597063"/>
    </source>
</evidence>
<dbReference type="EMBL" id="JBHTGP010000003">
    <property type="protein sequence ID" value="MFD0684505.1"/>
    <property type="molecule type" value="Genomic_DNA"/>
</dbReference>
<comment type="similarity">
    <text evidence="1 2">Belongs to the cytochrome P450 family.</text>
</comment>
<keyword evidence="2" id="KW-0349">Heme</keyword>
<keyword evidence="2" id="KW-0408">Iron</keyword>
<evidence type="ECO:0000256" key="2">
    <source>
        <dbReference type="RuleBase" id="RU000461"/>
    </source>
</evidence>
<name>A0ABW2XEL3_9ACTN</name>
<keyword evidence="5" id="KW-1185">Reference proteome</keyword>
<dbReference type="SUPFAM" id="SSF48264">
    <property type="entry name" value="Cytochrome P450"/>
    <property type="match status" value="1"/>
</dbReference>
<dbReference type="PRINTS" id="PR00385">
    <property type="entry name" value="P450"/>
</dbReference>
<accession>A0ABW2XEL3</accession>
<evidence type="ECO:0000256" key="3">
    <source>
        <dbReference type="SAM" id="MobiDB-lite"/>
    </source>
</evidence>
<sequence>MTPPHQVFDPFLSPGPAGRTHAELDRLREPHPAFFSPAKNGFWVLTRYADILAALKDPATFSSRAIAVIDRNPSYRWIPVMLDPPLHTAWRRLLRPLFTPASAAALREQITRRCTALIAGLSERGSCDFVADFARRFPTSVFLTLLGLPEERLEEFLAWEHAILHPPPSGAGRAEAMAQVTACFTGLIAERRARPGDDLVSAATRFAVDGRPVTDDELLQLCTLMFLAGLDTVSAQLSYSFWHLAAHGDDRARITADPSVIPAATEELLRAYALVLPSRKLTTDLDLHGCPMKAGDMVMLPLAMATRDPRAFPAPGIVDFDRPSNQHLAFGAGPHRCLGAHLARLEIHIALREWHARIPDYRIPEDAQPREHASLVLGLDTLPLQWDRASR</sequence>
<dbReference type="InterPro" id="IPR002397">
    <property type="entry name" value="Cyt_P450_B"/>
</dbReference>
<dbReference type="PROSITE" id="PS00086">
    <property type="entry name" value="CYTOCHROME_P450"/>
    <property type="match status" value="1"/>
</dbReference>
<gene>
    <name evidence="4" type="ORF">ACFQZM_08365</name>
</gene>
<dbReference type="Gene3D" id="1.10.630.10">
    <property type="entry name" value="Cytochrome P450"/>
    <property type="match status" value="1"/>
</dbReference>
<protein>
    <submittedName>
        <fullName evidence="4">Cytochrome P450</fullName>
    </submittedName>
</protein>